<dbReference type="InterPro" id="IPR036734">
    <property type="entry name" value="Neur_chan_lig-bd_sf"/>
</dbReference>
<dbReference type="InterPro" id="IPR006202">
    <property type="entry name" value="Neur_chan_lig-bd"/>
</dbReference>
<feature type="domain" description="Neurotransmitter-gated ion-channel ligand-binding" evidence="6">
    <location>
        <begin position="29"/>
        <end position="180"/>
    </location>
</feature>
<dbReference type="CDD" id="cd19051">
    <property type="entry name" value="LGIC_TM_cation"/>
    <property type="match status" value="1"/>
</dbReference>
<dbReference type="PRINTS" id="PR00252">
    <property type="entry name" value="NRIONCHANNEL"/>
</dbReference>
<keyword evidence="5" id="KW-0407">Ion channel</keyword>
<dbReference type="SUPFAM" id="SSF90112">
    <property type="entry name" value="Neurotransmitter-gated ion-channel transmembrane pore"/>
    <property type="match status" value="1"/>
</dbReference>
<evidence type="ECO:0000256" key="4">
    <source>
        <dbReference type="ARBA" id="ARBA00023136"/>
    </source>
</evidence>
<evidence type="ECO:0000259" key="6">
    <source>
        <dbReference type="Pfam" id="PF02931"/>
    </source>
</evidence>
<dbReference type="InterPro" id="IPR036719">
    <property type="entry name" value="Neuro-gated_channel_TM_sf"/>
</dbReference>
<feature type="transmembrane region" description="Helical" evidence="5">
    <location>
        <begin position="279"/>
        <end position="296"/>
    </location>
</feature>
<dbReference type="Pfam" id="PF02931">
    <property type="entry name" value="Neur_chan_LBD"/>
    <property type="match status" value="1"/>
</dbReference>
<proteinExistence type="inferred from homology"/>
<dbReference type="InterPro" id="IPR038050">
    <property type="entry name" value="Neuro_actylchol_rec"/>
</dbReference>
<evidence type="ECO:0000256" key="3">
    <source>
        <dbReference type="ARBA" id="ARBA00022989"/>
    </source>
</evidence>
<dbReference type="PROSITE" id="PS00236">
    <property type="entry name" value="NEUROTR_ION_CHANNEL"/>
    <property type="match status" value="1"/>
</dbReference>
<keyword evidence="2 5" id="KW-0812">Transmembrane</keyword>
<dbReference type="Gene3D" id="2.70.170.10">
    <property type="entry name" value="Neurotransmitter-gated ion-channel ligand-binding domain"/>
    <property type="match status" value="1"/>
</dbReference>
<dbReference type="Proteomes" id="UP000694865">
    <property type="component" value="Unplaced"/>
</dbReference>
<protein>
    <submittedName>
        <fullName evidence="9">Neuronal acetylcholine receptor subunit alpha-9-like</fullName>
    </submittedName>
</protein>
<dbReference type="CDD" id="cd18997">
    <property type="entry name" value="LGIC_ECD_nAChR"/>
    <property type="match status" value="1"/>
</dbReference>
<dbReference type="InterPro" id="IPR018000">
    <property type="entry name" value="Neurotransmitter_ion_chnl_CS"/>
</dbReference>
<reference evidence="9" key="1">
    <citation type="submission" date="2025-08" db="UniProtKB">
        <authorList>
            <consortium name="RefSeq"/>
        </authorList>
    </citation>
    <scope>IDENTIFICATION</scope>
    <source>
        <tissue evidence="9">Testes</tissue>
    </source>
</reference>
<dbReference type="SUPFAM" id="SSF63712">
    <property type="entry name" value="Nicotinic receptor ligand binding domain-like"/>
    <property type="match status" value="1"/>
</dbReference>
<dbReference type="Pfam" id="PF02932">
    <property type="entry name" value="Neur_chan_memb"/>
    <property type="match status" value="1"/>
</dbReference>
<name>A0ABM0LWX6_SACKO</name>
<accession>A0ABM0LWX6</accession>
<comment type="caution">
    <text evidence="5">Lacks conserved residue(s) required for the propagation of feature annotation.</text>
</comment>
<keyword evidence="4 5" id="KW-0472">Membrane</keyword>
<keyword evidence="5" id="KW-0813">Transport</keyword>
<feature type="transmembrane region" description="Helical" evidence="5">
    <location>
        <begin position="181"/>
        <end position="206"/>
    </location>
</feature>
<sequence>MSLYMSEVLVYVTLAVLVYDIIRSIGVLLEWVDEYLQWDADKYGDIDHFKIPSNRLWMPDVTLYDNADDRYEDYKVNQICVINSDGFINWAAPVIFKTYCKIDVRRFPFDKQECPLKFGPWQHDGTEVEVTGIGNSSVFRSDGQWDITEMEIQNNVEYYPDSPGIPYTDATFIIHMSRRPFFYVFNLVMPCVLIAVFTMISFFLPADSGEKVSFGITVLLSLTVFLLLVAESMPPTSDVPVIGQYTAATMIMVSFSVTMSILTLHVHHQGPNCRPLPRWVQRYILGYLARLLFFCRDKQIHKRHLRKASVAYHRGHLSKLHYTETCNSLLSNQDVEDNGIVVSMNGPSDTLKSASCSLSHGCITPLSSHSVSSVRQNLQTGRDQLKVLSQILQQVKGLADKMEQRDKKYKMHNEWKELAEVVDRLFLILYVFGTLVTMMVIAAQISF</sequence>
<evidence type="ECO:0000256" key="2">
    <source>
        <dbReference type="ARBA" id="ARBA00022692"/>
    </source>
</evidence>
<keyword evidence="8" id="KW-1185">Reference proteome</keyword>
<dbReference type="Gene3D" id="1.20.58.390">
    <property type="entry name" value="Neurotransmitter-gated ion-channel transmembrane domain"/>
    <property type="match status" value="2"/>
</dbReference>
<evidence type="ECO:0000313" key="9">
    <source>
        <dbReference type="RefSeq" id="XP_006812267.1"/>
    </source>
</evidence>
<comment type="subcellular location">
    <subcellularLocation>
        <location evidence="1">Membrane</location>
        <topology evidence="1">Multi-pass membrane protein</topology>
    </subcellularLocation>
</comment>
<gene>
    <name evidence="9" type="primary">LOC102808936</name>
</gene>
<keyword evidence="5" id="KW-0406">Ion transport</keyword>
<evidence type="ECO:0000256" key="1">
    <source>
        <dbReference type="ARBA" id="ARBA00004141"/>
    </source>
</evidence>
<organism evidence="8 9">
    <name type="scientific">Saccoglossus kowalevskii</name>
    <name type="common">Acorn worm</name>
    <dbReference type="NCBI Taxonomy" id="10224"/>
    <lineage>
        <taxon>Eukaryota</taxon>
        <taxon>Metazoa</taxon>
        <taxon>Hemichordata</taxon>
        <taxon>Enteropneusta</taxon>
        <taxon>Harrimaniidae</taxon>
        <taxon>Saccoglossus</taxon>
    </lineage>
</organism>
<comment type="similarity">
    <text evidence="5">Belongs to the ligand-gated ion channel (TC 1.A.9) family.</text>
</comment>
<dbReference type="InterPro" id="IPR006029">
    <property type="entry name" value="Neurotrans-gated_channel_TM"/>
</dbReference>
<evidence type="ECO:0000313" key="8">
    <source>
        <dbReference type="Proteomes" id="UP000694865"/>
    </source>
</evidence>
<feature type="transmembrane region" description="Helical" evidence="5">
    <location>
        <begin position="212"/>
        <end position="230"/>
    </location>
</feature>
<feature type="transmembrane region" description="Helical" evidence="5">
    <location>
        <begin position="425"/>
        <end position="445"/>
    </location>
</feature>
<keyword evidence="3 5" id="KW-1133">Transmembrane helix</keyword>
<dbReference type="InterPro" id="IPR006201">
    <property type="entry name" value="Neur_channel"/>
</dbReference>
<dbReference type="PANTHER" id="PTHR18945">
    <property type="entry name" value="NEUROTRANSMITTER GATED ION CHANNEL"/>
    <property type="match status" value="1"/>
</dbReference>
<dbReference type="GeneID" id="102808936"/>
<feature type="transmembrane region" description="Helical" evidence="5">
    <location>
        <begin position="12"/>
        <end position="32"/>
    </location>
</feature>
<feature type="transmembrane region" description="Helical" evidence="5">
    <location>
        <begin position="242"/>
        <end position="267"/>
    </location>
</feature>
<evidence type="ECO:0000259" key="7">
    <source>
        <dbReference type="Pfam" id="PF02932"/>
    </source>
</evidence>
<dbReference type="RefSeq" id="XP_006812267.1">
    <property type="nucleotide sequence ID" value="XM_006812204.1"/>
</dbReference>
<evidence type="ECO:0000256" key="5">
    <source>
        <dbReference type="RuleBase" id="RU000687"/>
    </source>
</evidence>
<feature type="domain" description="Neurotransmitter-gated ion-channel transmembrane" evidence="7">
    <location>
        <begin position="187"/>
        <end position="440"/>
    </location>
</feature>